<dbReference type="Pfam" id="PF00392">
    <property type="entry name" value="GntR"/>
    <property type="match status" value="1"/>
</dbReference>
<evidence type="ECO:0000256" key="3">
    <source>
        <dbReference type="ARBA" id="ARBA00023163"/>
    </source>
</evidence>
<keyword evidence="2" id="KW-0238">DNA-binding</keyword>
<dbReference type="Gene3D" id="3.40.1410.10">
    <property type="entry name" value="Chorismate lyase-like"/>
    <property type="match status" value="1"/>
</dbReference>
<reference evidence="5 6" key="1">
    <citation type="submission" date="2019-03" db="EMBL/GenBank/DDBJ databases">
        <title>Genomic Encyclopedia of Type Strains, Phase IV (KMG-IV): sequencing the most valuable type-strain genomes for metagenomic binning, comparative biology and taxonomic classification.</title>
        <authorList>
            <person name="Goeker M."/>
        </authorList>
    </citation>
    <scope>NUCLEOTIDE SEQUENCE [LARGE SCALE GENOMIC DNA]</scope>
    <source>
        <strain evidence="5 6">DSM 19377</strain>
    </source>
</reference>
<comment type="caution">
    <text evidence="5">The sequence shown here is derived from an EMBL/GenBank/DDBJ whole genome shotgun (WGS) entry which is preliminary data.</text>
</comment>
<dbReference type="PRINTS" id="PR00035">
    <property type="entry name" value="HTHGNTR"/>
</dbReference>
<dbReference type="PANTHER" id="PTHR44846">
    <property type="entry name" value="MANNOSYL-D-GLYCERATE TRANSPORT/METABOLISM SYSTEM REPRESSOR MNGR-RELATED"/>
    <property type="match status" value="1"/>
</dbReference>
<evidence type="ECO:0000259" key="4">
    <source>
        <dbReference type="PROSITE" id="PS50949"/>
    </source>
</evidence>
<dbReference type="Proteomes" id="UP000295416">
    <property type="component" value="Unassembled WGS sequence"/>
</dbReference>
<feature type="domain" description="HTH gntR-type" evidence="4">
    <location>
        <begin position="6"/>
        <end position="74"/>
    </location>
</feature>
<dbReference type="Gene3D" id="1.10.10.10">
    <property type="entry name" value="Winged helix-like DNA-binding domain superfamily/Winged helix DNA-binding domain"/>
    <property type="match status" value="1"/>
</dbReference>
<dbReference type="InterPro" id="IPR011663">
    <property type="entry name" value="UTRA"/>
</dbReference>
<dbReference type="PROSITE" id="PS50949">
    <property type="entry name" value="HTH_GNTR"/>
    <property type="match status" value="1"/>
</dbReference>
<dbReference type="InterPro" id="IPR036388">
    <property type="entry name" value="WH-like_DNA-bd_sf"/>
</dbReference>
<dbReference type="PANTHER" id="PTHR44846:SF1">
    <property type="entry name" value="MANNOSYL-D-GLYCERATE TRANSPORT_METABOLISM SYSTEM REPRESSOR MNGR-RELATED"/>
    <property type="match status" value="1"/>
</dbReference>
<dbReference type="EMBL" id="SLXK01000044">
    <property type="protein sequence ID" value="TCP21297.1"/>
    <property type="molecule type" value="Genomic_DNA"/>
</dbReference>
<dbReference type="InterPro" id="IPR028978">
    <property type="entry name" value="Chorismate_lyase_/UTRA_dom_sf"/>
</dbReference>
<dbReference type="GO" id="GO:0003700">
    <property type="term" value="F:DNA-binding transcription factor activity"/>
    <property type="evidence" value="ECO:0007669"/>
    <property type="project" value="InterPro"/>
</dbReference>
<evidence type="ECO:0000256" key="1">
    <source>
        <dbReference type="ARBA" id="ARBA00023015"/>
    </source>
</evidence>
<gene>
    <name evidence="5" type="ORF">EV207_14422</name>
</gene>
<organism evidence="5 6">
    <name type="scientific">Scopulibacillus darangshiensis</name>
    <dbReference type="NCBI Taxonomy" id="442528"/>
    <lineage>
        <taxon>Bacteria</taxon>
        <taxon>Bacillati</taxon>
        <taxon>Bacillota</taxon>
        <taxon>Bacilli</taxon>
        <taxon>Bacillales</taxon>
        <taxon>Sporolactobacillaceae</taxon>
        <taxon>Scopulibacillus</taxon>
    </lineage>
</organism>
<dbReference type="GO" id="GO:0045892">
    <property type="term" value="P:negative regulation of DNA-templated transcription"/>
    <property type="evidence" value="ECO:0007669"/>
    <property type="project" value="TreeGrafter"/>
</dbReference>
<name>A0A4R2NIP3_9BACL</name>
<proteinExistence type="predicted"/>
<dbReference type="SUPFAM" id="SSF64288">
    <property type="entry name" value="Chorismate lyase-like"/>
    <property type="match status" value="1"/>
</dbReference>
<keyword evidence="6" id="KW-1185">Reference proteome</keyword>
<evidence type="ECO:0000313" key="5">
    <source>
        <dbReference type="EMBL" id="TCP21297.1"/>
    </source>
</evidence>
<dbReference type="Pfam" id="PF07702">
    <property type="entry name" value="UTRA"/>
    <property type="match status" value="1"/>
</dbReference>
<evidence type="ECO:0000313" key="6">
    <source>
        <dbReference type="Proteomes" id="UP000295416"/>
    </source>
</evidence>
<dbReference type="GO" id="GO:0003677">
    <property type="term" value="F:DNA binding"/>
    <property type="evidence" value="ECO:0007669"/>
    <property type="project" value="UniProtKB-KW"/>
</dbReference>
<dbReference type="CDD" id="cd07377">
    <property type="entry name" value="WHTH_GntR"/>
    <property type="match status" value="1"/>
</dbReference>
<protein>
    <submittedName>
        <fullName evidence="5">GntR family transcriptional regulator</fullName>
    </submittedName>
</protein>
<dbReference type="SMART" id="SM00345">
    <property type="entry name" value="HTH_GNTR"/>
    <property type="match status" value="1"/>
</dbReference>
<dbReference type="SMART" id="SM00866">
    <property type="entry name" value="UTRA"/>
    <property type="match status" value="1"/>
</dbReference>
<dbReference type="SUPFAM" id="SSF46785">
    <property type="entry name" value="Winged helix' DNA-binding domain"/>
    <property type="match status" value="1"/>
</dbReference>
<dbReference type="InterPro" id="IPR000524">
    <property type="entry name" value="Tscrpt_reg_HTH_GntR"/>
</dbReference>
<evidence type="ECO:0000256" key="2">
    <source>
        <dbReference type="ARBA" id="ARBA00023125"/>
    </source>
</evidence>
<dbReference type="InterPro" id="IPR036390">
    <property type="entry name" value="WH_DNA-bd_sf"/>
</dbReference>
<keyword evidence="1" id="KW-0805">Transcription regulation</keyword>
<keyword evidence="3" id="KW-0804">Transcription</keyword>
<sequence>MLTIRKSLYKSIYDDLVNKIISSTYQMGEQLPSETELDRIYNASRTPVRQALKQLENDGYIYRLQGKGSFVANRRPAEMWTRMTGFRSNYIDKWEEISSRTIGIDQTHGCYSHLFNIDKNQKVVHLKRVRYFGDTPILYLEHYINPIIPDEIFSENLSFISLNELIEDKLGIEIVRAEEEIEPITVKPDIAEILSVRLDKPLLKVTRISYDKNNLPIDVNPYIVNTNEWKYKVDFERDDG</sequence>
<accession>A0A4R2NIP3</accession>
<dbReference type="RefSeq" id="WP_132747823.1">
    <property type="nucleotide sequence ID" value="NZ_SLXK01000044.1"/>
</dbReference>
<dbReference type="OrthoDB" id="457376at2"/>
<dbReference type="InterPro" id="IPR050679">
    <property type="entry name" value="Bact_HTH_transcr_reg"/>
</dbReference>
<dbReference type="AlphaFoldDB" id="A0A4R2NIP3"/>